<proteinExistence type="predicted"/>
<dbReference type="RefSeq" id="WP_379678412.1">
    <property type="nucleotide sequence ID" value="NZ_JBHMEY010000091.1"/>
</dbReference>
<evidence type="ECO:0000256" key="1">
    <source>
        <dbReference type="SAM" id="MobiDB-lite"/>
    </source>
</evidence>
<protein>
    <submittedName>
        <fullName evidence="2">RHS repeat domain-containing protein</fullName>
    </submittedName>
</protein>
<dbReference type="PANTHER" id="PTHR32305:SF15">
    <property type="entry name" value="PROTEIN RHSA-RELATED"/>
    <property type="match status" value="1"/>
</dbReference>
<name>A0ABV5GUM1_9FLAO</name>
<dbReference type="Gene3D" id="2.180.10.10">
    <property type="entry name" value="RHS repeat-associated core"/>
    <property type="match status" value="1"/>
</dbReference>
<evidence type="ECO:0000313" key="3">
    <source>
        <dbReference type="Proteomes" id="UP001589607"/>
    </source>
</evidence>
<dbReference type="InterPro" id="IPR022385">
    <property type="entry name" value="Rhs_assc_core"/>
</dbReference>
<dbReference type="NCBIfam" id="TIGR03696">
    <property type="entry name" value="Rhs_assc_core"/>
    <property type="match status" value="1"/>
</dbReference>
<evidence type="ECO:0000313" key="2">
    <source>
        <dbReference type="EMBL" id="MFB9098515.1"/>
    </source>
</evidence>
<keyword evidence="3" id="KW-1185">Reference proteome</keyword>
<feature type="compositionally biased region" description="Basic and acidic residues" evidence="1">
    <location>
        <begin position="131"/>
        <end position="149"/>
    </location>
</feature>
<gene>
    <name evidence="2" type="ORF">ACFFVF_18570</name>
</gene>
<reference evidence="2 3" key="1">
    <citation type="submission" date="2024-09" db="EMBL/GenBank/DDBJ databases">
        <authorList>
            <person name="Sun Q."/>
            <person name="Mori K."/>
        </authorList>
    </citation>
    <scope>NUCLEOTIDE SEQUENCE [LARGE SCALE GENOMIC DNA]</scope>
    <source>
        <strain evidence="2 3">CECT 7955</strain>
    </source>
</reference>
<dbReference type="Proteomes" id="UP001589607">
    <property type="component" value="Unassembled WGS sequence"/>
</dbReference>
<feature type="region of interest" description="Disordered" evidence="1">
    <location>
        <begin position="131"/>
        <end position="162"/>
    </location>
</feature>
<sequence>VRVSYSDIDGNDSIQADEILEESHYYPFGLKHEGYNSNNQQPNYNYKYNGKELQTELGLNMYDFGARNYDPALGRWMNIDPLAEKTQEVYSYVWNNPIMNIDPDGRSGESTHTDKDGNVLAVFNDGDNSVYKHDTAESKDDVEKLRNEKSNNSGGGTKMGETEHWDEFVSPETGKTMTNYRIQFGKSFDPIIGKLNFESKKMDLKEIALNSRGGGIFDLKKDFKNVGALLEGKYATSRSAGNFLAGLNAEGGRMFGVGVNFETFQKLAGALHIEESNGNKLSSSQMKEIVVKGTYNSSNISNFAAPTWGEVNYQYRMSRAGWFKAENSGVMTLNY</sequence>
<accession>A0ABV5GUM1</accession>
<dbReference type="PANTHER" id="PTHR32305">
    <property type="match status" value="1"/>
</dbReference>
<feature type="non-terminal residue" evidence="2">
    <location>
        <position position="1"/>
    </location>
</feature>
<dbReference type="EMBL" id="JBHMEY010000091">
    <property type="protein sequence ID" value="MFB9098515.1"/>
    <property type="molecule type" value="Genomic_DNA"/>
</dbReference>
<dbReference type="InterPro" id="IPR050708">
    <property type="entry name" value="T6SS_VgrG/RHS"/>
</dbReference>
<comment type="caution">
    <text evidence="2">The sequence shown here is derived from an EMBL/GenBank/DDBJ whole genome shotgun (WGS) entry which is preliminary data.</text>
</comment>
<organism evidence="2 3">
    <name type="scientific">Flavobacterium jumunjinense</name>
    <dbReference type="NCBI Taxonomy" id="998845"/>
    <lineage>
        <taxon>Bacteria</taxon>
        <taxon>Pseudomonadati</taxon>
        <taxon>Bacteroidota</taxon>
        <taxon>Flavobacteriia</taxon>
        <taxon>Flavobacteriales</taxon>
        <taxon>Flavobacteriaceae</taxon>
        <taxon>Flavobacterium</taxon>
    </lineage>
</organism>